<comment type="caution">
    <text evidence="1">The sequence shown here is derived from an EMBL/GenBank/DDBJ whole genome shotgun (WGS) entry which is preliminary data.</text>
</comment>
<protein>
    <submittedName>
        <fullName evidence="1">Uncharacterized protein</fullName>
    </submittedName>
</protein>
<sequence>MKVKGLNGLNGLISLGVTWSIPDPYRYVMFIFNFSAVSCKEAVEVILGSPLMGQFWEMEAVWMLSSTEEIKSEPVLLRFEQFVMVGNDNPSLLRCPEKKREYADVVQLYLHQYWAEVVHDAPYCVAVQSKAGQMPLGV</sequence>
<accession>A0A0V1F566</accession>
<name>A0A0V1F566_TRIPS</name>
<proteinExistence type="predicted"/>
<reference evidence="1 2" key="1">
    <citation type="submission" date="2015-01" db="EMBL/GenBank/DDBJ databases">
        <title>Evolution of Trichinella species and genotypes.</title>
        <authorList>
            <person name="Korhonen P.K."/>
            <person name="Edoardo P."/>
            <person name="Giuseppe L.R."/>
            <person name="Gasser R.B."/>
        </authorList>
    </citation>
    <scope>NUCLEOTIDE SEQUENCE [LARGE SCALE GENOMIC DNA]</scope>
    <source>
        <strain evidence="1">ISS470</strain>
    </source>
</reference>
<dbReference type="AlphaFoldDB" id="A0A0V1F566"/>
<evidence type="ECO:0000313" key="2">
    <source>
        <dbReference type="Proteomes" id="UP000054995"/>
    </source>
</evidence>
<evidence type="ECO:0000313" key="1">
    <source>
        <dbReference type="EMBL" id="KRY81207.1"/>
    </source>
</evidence>
<dbReference type="Proteomes" id="UP000054995">
    <property type="component" value="Unassembled WGS sequence"/>
</dbReference>
<keyword evidence="2" id="KW-1185">Reference proteome</keyword>
<dbReference type="EMBL" id="JYDT01000251">
    <property type="protein sequence ID" value="KRY81207.1"/>
    <property type="molecule type" value="Genomic_DNA"/>
</dbReference>
<organism evidence="1 2">
    <name type="scientific">Trichinella pseudospiralis</name>
    <name type="common">Parasitic roundworm</name>
    <dbReference type="NCBI Taxonomy" id="6337"/>
    <lineage>
        <taxon>Eukaryota</taxon>
        <taxon>Metazoa</taxon>
        <taxon>Ecdysozoa</taxon>
        <taxon>Nematoda</taxon>
        <taxon>Enoplea</taxon>
        <taxon>Dorylaimia</taxon>
        <taxon>Trichinellida</taxon>
        <taxon>Trichinellidae</taxon>
        <taxon>Trichinella</taxon>
    </lineage>
</organism>
<gene>
    <name evidence="1" type="ORF">T4D_8176</name>
</gene>